<accession>A0ABD0PL30</accession>
<dbReference type="PANTHER" id="PTHR21068:SF43">
    <property type="entry name" value="SPARTIN"/>
    <property type="match status" value="1"/>
</dbReference>
<dbReference type="AlphaFoldDB" id="A0ABD0PL30"/>
<evidence type="ECO:0000313" key="3">
    <source>
        <dbReference type="Proteomes" id="UP001529510"/>
    </source>
</evidence>
<dbReference type="Proteomes" id="UP001529510">
    <property type="component" value="Unassembled WGS sequence"/>
</dbReference>
<name>A0ABD0PL30_CIRMR</name>
<dbReference type="Pfam" id="PF06911">
    <property type="entry name" value="Senescence"/>
    <property type="match status" value="1"/>
</dbReference>
<comment type="caution">
    <text evidence="2">The sequence shown here is derived from an EMBL/GenBank/DDBJ whole genome shotgun (WGS) entry which is preliminary data.</text>
</comment>
<organism evidence="2 3">
    <name type="scientific">Cirrhinus mrigala</name>
    <name type="common">Mrigala</name>
    <dbReference type="NCBI Taxonomy" id="683832"/>
    <lineage>
        <taxon>Eukaryota</taxon>
        <taxon>Metazoa</taxon>
        <taxon>Chordata</taxon>
        <taxon>Craniata</taxon>
        <taxon>Vertebrata</taxon>
        <taxon>Euteleostomi</taxon>
        <taxon>Actinopterygii</taxon>
        <taxon>Neopterygii</taxon>
        <taxon>Teleostei</taxon>
        <taxon>Ostariophysi</taxon>
        <taxon>Cypriniformes</taxon>
        <taxon>Cyprinidae</taxon>
        <taxon>Labeoninae</taxon>
        <taxon>Labeonini</taxon>
        <taxon>Cirrhinus</taxon>
    </lineage>
</organism>
<gene>
    <name evidence="2" type="ORF">M9458_030705</name>
</gene>
<dbReference type="InterPro" id="IPR009686">
    <property type="entry name" value="Senescence/spartin_C"/>
</dbReference>
<feature type="domain" description="Senescence" evidence="1">
    <location>
        <begin position="1"/>
        <end position="58"/>
    </location>
</feature>
<evidence type="ECO:0000313" key="2">
    <source>
        <dbReference type="EMBL" id="KAL0174737.1"/>
    </source>
</evidence>
<feature type="non-terminal residue" evidence="2">
    <location>
        <position position="59"/>
    </location>
</feature>
<dbReference type="EMBL" id="JAMKFB020000015">
    <property type="protein sequence ID" value="KAL0174737.1"/>
    <property type="molecule type" value="Genomic_DNA"/>
</dbReference>
<protein>
    <recommendedName>
        <fullName evidence="1">Senescence domain-containing protein</fullName>
    </recommendedName>
</protein>
<sequence length="59" mass="6323">WGLVKGAEYTGKAIHKGAAKLREHITPEDRPTQVSPTVTRSLHVAKQATGGAVKVSQFL</sequence>
<evidence type="ECO:0000259" key="1">
    <source>
        <dbReference type="Pfam" id="PF06911"/>
    </source>
</evidence>
<reference evidence="2 3" key="1">
    <citation type="submission" date="2024-05" db="EMBL/GenBank/DDBJ databases">
        <title>Genome sequencing and assembly of Indian major carp, Cirrhinus mrigala (Hamilton, 1822).</title>
        <authorList>
            <person name="Mohindra V."/>
            <person name="Chowdhury L.M."/>
            <person name="Lal K."/>
            <person name="Jena J.K."/>
        </authorList>
    </citation>
    <scope>NUCLEOTIDE SEQUENCE [LARGE SCALE GENOMIC DNA]</scope>
    <source>
        <strain evidence="2">CM1030</strain>
        <tissue evidence="2">Blood</tissue>
    </source>
</reference>
<proteinExistence type="predicted"/>
<feature type="non-terminal residue" evidence="2">
    <location>
        <position position="1"/>
    </location>
</feature>
<dbReference type="InterPro" id="IPR045036">
    <property type="entry name" value="Spartin-like"/>
</dbReference>
<dbReference type="PANTHER" id="PTHR21068">
    <property type="entry name" value="SPARTIN"/>
    <property type="match status" value="1"/>
</dbReference>
<keyword evidence="3" id="KW-1185">Reference proteome</keyword>